<evidence type="ECO:0000256" key="6">
    <source>
        <dbReference type="ARBA" id="ARBA00022989"/>
    </source>
</evidence>
<keyword evidence="7 10" id="KW-0560">Oxidoreductase</keyword>
<dbReference type="Proteomes" id="UP001230051">
    <property type="component" value="Unassembled WGS sequence"/>
</dbReference>
<comment type="similarity">
    <text evidence="3 10">Belongs to the 3-beta-HSD family.</text>
</comment>
<keyword evidence="8" id="KW-0496">Mitochondrion</keyword>
<evidence type="ECO:0000256" key="5">
    <source>
        <dbReference type="ARBA" id="ARBA00022824"/>
    </source>
</evidence>
<evidence type="ECO:0000256" key="3">
    <source>
        <dbReference type="ARBA" id="ARBA00009219"/>
    </source>
</evidence>
<dbReference type="PANTHER" id="PTHR43245:SF51">
    <property type="entry name" value="SHORT CHAIN DEHYDROGENASE_REDUCTASE FAMILY 42E, MEMBER 2"/>
    <property type="match status" value="1"/>
</dbReference>
<evidence type="ECO:0000256" key="2">
    <source>
        <dbReference type="ARBA" id="ARBA00004389"/>
    </source>
</evidence>
<feature type="domain" description="3-beta hydroxysteroid dehydrogenase/isomerase" evidence="11">
    <location>
        <begin position="9"/>
        <end position="291"/>
    </location>
</feature>
<reference evidence="12" key="1">
    <citation type="submission" date="2022-02" db="EMBL/GenBank/DDBJ databases">
        <title>Atlantic sturgeon de novo genome assembly.</title>
        <authorList>
            <person name="Stock M."/>
            <person name="Klopp C."/>
            <person name="Guiguen Y."/>
            <person name="Cabau C."/>
            <person name="Parinello H."/>
            <person name="Santidrian Yebra-Pimentel E."/>
            <person name="Kuhl H."/>
            <person name="Dirks R.P."/>
            <person name="Guessner J."/>
            <person name="Wuertz S."/>
            <person name="Du K."/>
            <person name="Schartl M."/>
        </authorList>
    </citation>
    <scope>NUCLEOTIDE SEQUENCE</scope>
    <source>
        <strain evidence="12">STURGEONOMICS-FGT-2020</strain>
        <tissue evidence="12">Whole blood</tissue>
    </source>
</reference>
<accession>A0AAD8G8W9</accession>
<evidence type="ECO:0000256" key="1">
    <source>
        <dbReference type="ARBA" id="ARBA00004304"/>
    </source>
</evidence>
<dbReference type="GO" id="GO:0016616">
    <property type="term" value="F:oxidoreductase activity, acting on the CH-OH group of donors, NAD or NADP as acceptor"/>
    <property type="evidence" value="ECO:0007669"/>
    <property type="project" value="InterPro"/>
</dbReference>
<keyword evidence="6" id="KW-1133">Transmembrane helix</keyword>
<dbReference type="InterPro" id="IPR002225">
    <property type="entry name" value="3Beta_OHSteriod_DH/Estase"/>
</dbReference>
<dbReference type="AlphaFoldDB" id="A0AAD8G8W9"/>
<evidence type="ECO:0000259" key="11">
    <source>
        <dbReference type="Pfam" id="PF01073"/>
    </source>
</evidence>
<evidence type="ECO:0000313" key="13">
    <source>
        <dbReference type="Proteomes" id="UP001230051"/>
    </source>
</evidence>
<comment type="subcellular location">
    <subcellularLocation>
        <location evidence="2">Endoplasmic reticulum membrane</location>
        <topology evidence="2">Single-pass membrane protein</topology>
    </subcellularLocation>
    <subcellularLocation>
        <location evidence="1">Mitochondrion membrane</location>
        <topology evidence="1">Single-pass membrane protein</topology>
    </subcellularLocation>
</comment>
<sequence length="374" mass="42569">MSLAGEVCLITGGFGFLGQRIIQLLLQEDELAEIRLLDRHVRSDIFESLEEFRGQTKLTVFEGDIRDAELLKKACQHVSLVIHTASLIDVIGVIDERELKEVNVKGTQFLLEACIQENVKSFIYTSSIEVAGPNTRGDPVINGNEDTVYSCSLKFPYSKTKFQAEQLVLQVNGEVLRSQDKMVTCALRPMYIYGEGSNFLLGHMDDGIRNRDILLRRSKKESVVNPVYVGNVAWAHILAAKAMRDPKKAALIGGRFYFISDDTPHVSYSDFNHVLLKPLGFGIQERLALPLPLLLFLTLLLEMVQAFLKPFVKYTPRMNRQLLIMLNTQFSFTYEKAQRDFGYTPKYSWEDARTITTTWFESVLPQHRALLKTH</sequence>
<gene>
    <name evidence="12" type="primary">HSD3B</name>
    <name evidence="12" type="ORF">AOXY_G8810</name>
</gene>
<dbReference type="SUPFAM" id="SSF51735">
    <property type="entry name" value="NAD(P)-binding Rossmann-fold domains"/>
    <property type="match status" value="1"/>
</dbReference>
<dbReference type="EMBL" id="JAGXEW010000007">
    <property type="protein sequence ID" value="KAK1169909.1"/>
    <property type="molecule type" value="Genomic_DNA"/>
</dbReference>
<evidence type="ECO:0000256" key="7">
    <source>
        <dbReference type="ARBA" id="ARBA00023002"/>
    </source>
</evidence>
<evidence type="ECO:0000256" key="8">
    <source>
        <dbReference type="ARBA" id="ARBA00023128"/>
    </source>
</evidence>
<evidence type="ECO:0000256" key="9">
    <source>
        <dbReference type="ARBA" id="ARBA00023136"/>
    </source>
</evidence>
<protein>
    <submittedName>
        <fullName evidence="12">3 beta-hydroxysteroid dehydrogenase/Delta 5--&gt;4-isomerase-like</fullName>
    </submittedName>
</protein>
<dbReference type="FunFam" id="3.40.50.720:FF:000220">
    <property type="entry name" value="3 beta-hydroxysteroid dehydrogenase/Delta 5--&gt;4-isomerase type 1"/>
    <property type="match status" value="1"/>
</dbReference>
<dbReference type="PANTHER" id="PTHR43245">
    <property type="entry name" value="BIFUNCTIONAL POLYMYXIN RESISTANCE PROTEIN ARNA"/>
    <property type="match status" value="1"/>
</dbReference>
<evidence type="ECO:0000256" key="10">
    <source>
        <dbReference type="RuleBase" id="RU004475"/>
    </source>
</evidence>
<evidence type="ECO:0000313" key="12">
    <source>
        <dbReference type="EMBL" id="KAK1169909.1"/>
    </source>
</evidence>
<dbReference type="InterPro" id="IPR050177">
    <property type="entry name" value="Lipid_A_modif_metabolic_enz"/>
</dbReference>
<proteinExistence type="inferred from homology"/>
<dbReference type="Pfam" id="PF01073">
    <property type="entry name" value="3Beta_HSD"/>
    <property type="match status" value="1"/>
</dbReference>
<dbReference type="Gene3D" id="3.40.50.720">
    <property type="entry name" value="NAD(P)-binding Rossmann-like Domain"/>
    <property type="match status" value="1"/>
</dbReference>
<dbReference type="GO" id="GO:0031966">
    <property type="term" value="C:mitochondrial membrane"/>
    <property type="evidence" value="ECO:0007669"/>
    <property type="project" value="UniProtKB-SubCell"/>
</dbReference>
<name>A0AAD8G8W9_ACIOX</name>
<dbReference type="GO" id="GO:0006694">
    <property type="term" value="P:steroid biosynthetic process"/>
    <property type="evidence" value="ECO:0007669"/>
    <property type="project" value="InterPro"/>
</dbReference>
<keyword evidence="4" id="KW-0812">Transmembrane</keyword>
<keyword evidence="5" id="KW-0256">Endoplasmic reticulum</keyword>
<dbReference type="InterPro" id="IPR036291">
    <property type="entry name" value="NAD(P)-bd_dom_sf"/>
</dbReference>
<comment type="caution">
    <text evidence="12">The sequence shown here is derived from an EMBL/GenBank/DDBJ whole genome shotgun (WGS) entry which is preliminary data.</text>
</comment>
<dbReference type="GO" id="GO:0005789">
    <property type="term" value="C:endoplasmic reticulum membrane"/>
    <property type="evidence" value="ECO:0007669"/>
    <property type="project" value="UniProtKB-SubCell"/>
</dbReference>
<keyword evidence="13" id="KW-1185">Reference proteome</keyword>
<evidence type="ECO:0000256" key="4">
    <source>
        <dbReference type="ARBA" id="ARBA00022692"/>
    </source>
</evidence>
<keyword evidence="9" id="KW-0472">Membrane</keyword>
<organism evidence="12 13">
    <name type="scientific">Acipenser oxyrinchus oxyrinchus</name>
    <dbReference type="NCBI Taxonomy" id="40147"/>
    <lineage>
        <taxon>Eukaryota</taxon>
        <taxon>Metazoa</taxon>
        <taxon>Chordata</taxon>
        <taxon>Craniata</taxon>
        <taxon>Vertebrata</taxon>
        <taxon>Euteleostomi</taxon>
        <taxon>Actinopterygii</taxon>
        <taxon>Chondrostei</taxon>
        <taxon>Acipenseriformes</taxon>
        <taxon>Acipenseridae</taxon>
        <taxon>Acipenser</taxon>
    </lineage>
</organism>